<proteinExistence type="predicted"/>
<evidence type="ECO:0008006" key="3">
    <source>
        <dbReference type="Google" id="ProtNLM"/>
    </source>
</evidence>
<protein>
    <recommendedName>
        <fullName evidence="3">Transcriptional regulator, AbiEi antitoxin, Type IV TA system</fullName>
    </recommendedName>
</protein>
<dbReference type="AlphaFoldDB" id="A0A7T4EH94"/>
<sequence length="320" mass="36276">MFNFGKRENIGRTWEGIVHYQGVPFYEQAENSWEKKRRMEKLRRDLTAESLSKKFPGLILAGKSVAERSSVALLTPPAEIEFLRCHGSKGQTPGETVVHRLGALGTREVLQNEEPPYLECSLATALLDIARWHGVREAVVAMDDARRRNLVNWDEVLRLLGEQEGRLRGTKAARIACFLSHPGAESVRESLVRLELYVNDFPAPLVQPKVLDVTGRFIARPDLLFRDESVAVEYDGQGKYRGLHGVAPADAAQDDMERQHELGTLGINAFRLDKNGFRDPAWVDNLRAVLRRNAKRPFPLAQLRNIEKAWPIRPGPRFRI</sequence>
<dbReference type="OrthoDB" id="4775361at2"/>
<name>A0A7T4EH94_9CORY</name>
<evidence type="ECO:0000313" key="1">
    <source>
        <dbReference type="EMBL" id="QQB47364.1"/>
    </source>
</evidence>
<gene>
    <name evidence="1" type="ORF">I6I10_05585</name>
</gene>
<evidence type="ECO:0000313" key="2">
    <source>
        <dbReference type="Proteomes" id="UP000596145"/>
    </source>
</evidence>
<dbReference type="EMBL" id="CP066007">
    <property type="protein sequence ID" value="QQB47364.1"/>
    <property type="molecule type" value="Genomic_DNA"/>
</dbReference>
<organism evidence="1 2">
    <name type="scientific">Corynebacterium glucuronolyticum</name>
    <dbReference type="NCBI Taxonomy" id="39791"/>
    <lineage>
        <taxon>Bacteria</taxon>
        <taxon>Bacillati</taxon>
        <taxon>Actinomycetota</taxon>
        <taxon>Actinomycetes</taxon>
        <taxon>Mycobacteriales</taxon>
        <taxon>Corynebacteriaceae</taxon>
        <taxon>Corynebacterium</taxon>
    </lineage>
</organism>
<dbReference type="Proteomes" id="UP000596145">
    <property type="component" value="Chromosome"/>
</dbReference>
<accession>A0A7T4EH94</accession>
<reference evidence="1 2" key="1">
    <citation type="submission" date="2020-12" db="EMBL/GenBank/DDBJ databases">
        <title>FDA dAtabase for Regulatory Grade micrObial Sequences (FDA-ARGOS): Supporting development and validation of Infectious Disease Dx tests.</title>
        <authorList>
            <person name="Sproer C."/>
            <person name="Gronow S."/>
            <person name="Severitt S."/>
            <person name="Schroder I."/>
            <person name="Tallon L."/>
            <person name="Sadzewicz L."/>
            <person name="Zhao X."/>
            <person name="Boylan J."/>
            <person name="Ott S."/>
            <person name="Bowen H."/>
            <person name="Vavikolanu K."/>
            <person name="Mehta A."/>
            <person name="Aluvathingal J."/>
            <person name="Nadendla S."/>
            <person name="Lowell S."/>
            <person name="Myers T."/>
            <person name="Yan Y."/>
            <person name="Sichtig H."/>
        </authorList>
    </citation>
    <scope>NUCLEOTIDE SEQUENCE [LARGE SCALE GENOMIC DNA]</scope>
    <source>
        <strain evidence="1 2">FDAARGOS_1053</strain>
    </source>
</reference>